<dbReference type="RefSeq" id="WP_169566929.1">
    <property type="nucleotide sequence ID" value="NZ_CP041202.1"/>
</dbReference>
<feature type="region of interest" description="Disordered" evidence="1">
    <location>
        <begin position="155"/>
        <end position="189"/>
    </location>
</feature>
<gene>
    <name evidence="3" type="ORF">HKB16_14135</name>
</gene>
<dbReference type="InterPro" id="IPR041227">
    <property type="entry name" value="FluMu_N"/>
</dbReference>
<feature type="region of interest" description="Disordered" evidence="1">
    <location>
        <begin position="99"/>
        <end position="119"/>
    </location>
</feature>
<dbReference type="Proteomes" id="UP000518904">
    <property type="component" value="Unassembled WGS sequence"/>
</dbReference>
<evidence type="ECO:0000256" key="1">
    <source>
        <dbReference type="SAM" id="MobiDB-lite"/>
    </source>
</evidence>
<dbReference type="Gene3D" id="3.40.5.80">
    <property type="match status" value="1"/>
</dbReference>
<reference evidence="3 4" key="1">
    <citation type="submission" date="2020-04" db="EMBL/GenBank/DDBJ databases">
        <title>Whole-genome sequencing of Vibrio spp. from China reveals different genetic environments of blaCTX-M-14 among diverse lineages.</title>
        <authorList>
            <person name="Zheng Z."/>
            <person name="Ye L."/>
            <person name="Chen S."/>
        </authorList>
    </citation>
    <scope>NUCLEOTIDE SEQUENCE [LARGE SCALE GENOMIC DNA]</scope>
    <source>
        <strain evidence="3 4">Vb0551</strain>
    </source>
</reference>
<comment type="caution">
    <text evidence="3">The sequence shown here is derived from an EMBL/GenBank/DDBJ whole genome shotgun (WGS) entry which is preliminary data.</text>
</comment>
<evidence type="ECO:0000259" key="2">
    <source>
        <dbReference type="Pfam" id="PF17891"/>
    </source>
</evidence>
<dbReference type="SUPFAM" id="SSF160059">
    <property type="entry name" value="PriA/YqbF domain"/>
    <property type="match status" value="1"/>
</dbReference>
<protein>
    <recommendedName>
        <fullName evidence="2">Mu-like prophage FluMu N-terminal domain-containing protein</fullName>
    </recommendedName>
</protein>
<dbReference type="AlphaFoldDB" id="A0A7Y0XCR5"/>
<name>A0A7Y0XCR5_VIBPH</name>
<dbReference type="EMBL" id="JABCLB010001328">
    <property type="protein sequence ID" value="NMU84023.1"/>
    <property type="molecule type" value="Genomic_DNA"/>
</dbReference>
<dbReference type="Pfam" id="PF17891">
    <property type="entry name" value="FluMu_N"/>
    <property type="match status" value="1"/>
</dbReference>
<evidence type="ECO:0000313" key="4">
    <source>
        <dbReference type="Proteomes" id="UP000518904"/>
    </source>
</evidence>
<feature type="compositionally biased region" description="Polar residues" evidence="1">
    <location>
        <begin position="63"/>
        <end position="86"/>
    </location>
</feature>
<accession>A0A7Y0XCR5</accession>
<feature type="region of interest" description="Disordered" evidence="1">
    <location>
        <begin position="62"/>
        <end position="86"/>
    </location>
</feature>
<evidence type="ECO:0000313" key="3">
    <source>
        <dbReference type="EMBL" id="NMU84023.1"/>
    </source>
</evidence>
<feature type="compositionally biased region" description="Acidic residues" evidence="1">
    <location>
        <begin position="176"/>
        <end position="189"/>
    </location>
</feature>
<proteinExistence type="predicted"/>
<organism evidence="3 4">
    <name type="scientific">Vibrio parahaemolyticus</name>
    <dbReference type="NCBI Taxonomy" id="670"/>
    <lineage>
        <taxon>Bacteria</taxon>
        <taxon>Pseudomonadati</taxon>
        <taxon>Pseudomonadota</taxon>
        <taxon>Gammaproteobacteria</taxon>
        <taxon>Vibrionales</taxon>
        <taxon>Vibrionaceae</taxon>
        <taxon>Vibrio</taxon>
    </lineage>
</organism>
<feature type="domain" description="Mu-like prophage FluMu N-terminal" evidence="2">
    <location>
        <begin position="11"/>
        <end position="60"/>
    </location>
</feature>
<sequence>MAEKTLIASLVSVICHAHTGYRRAGMAFSKGENTLKPDSITQTQLAQLKADPRLKVTVAEDALSSTTSNEPTGGNQSDGNLGNSTLPANLVTLAEKALSSSTLNETTGGDQSDGDLGDSALPANLVEAIQRLDPSNTEHFTTSGKPTTEALSELMQTKVSAAERDEAWETFQTSEENLDGQPDDEEKGE</sequence>